<dbReference type="GO" id="GO:0009245">
    <property type="term" value="P:lipid A biosynthetic process"/>
    <property type="evidence" value="ECO:0007669"/>
    <property type="project" value="TreeGrafter"/>
</dbReference>
<sequence length="288" mass="32513">MIEKMSRRTFLKKVTACLLGSIVIGFWGYVYARYIEPNRLAISALSFESEAVPLRFNGIKIVQFSDTHIGYHYSKRQLKKHVQIIQSYKPDLIVFTGDLIDKPNQYSRIHDLPSLLAPLSAPLGKYAVYGNHDHGGYGTDLYAELMQKAGFSLLRNEFVKIKKGNDDILLSGIDEPMLGRPDFTSIFNMIEDDPFHIFLSHAPDLADLAGKFDLQLSGHSHGGQIQIPFFGALIVPPYAENYIEGRYDLIEGDRPTSIYVNRGLGTTRMPFRLLSTPEISIITLKRKT</sequence>
<keyword evidence="3" id="KW-0378">Hydrolase</keyword>
<comment type="cofactor">
    <cofactor evidence="1">
        <name>a divalent metal cation</name>
        <dbReference type="ChEBI" id="CHEBI:60240"/>
    </cofactor>
</comment>
<comment type="caution">
    <text evidence="6">The sequence shown here is derived from an EMBL/GenBank/DDBJ whole genome shotgun (WGS) entry which is preliminary data.</text>
</comment>
<evidence type="ECO:0000313" key="7">
    <source>
        <dbReference type="Proteomes" id="UP000031938"/>
    </source>
</evidence>
<keyword evidence="2" id="KW-0479">Metal-binding</keyword>
<dbReference type="PANTHER" id="PTHR31302">
    <property type="entry name" value="TRANSMEMBRANE PROTEIN WITH METALLOPHOSPHOESTERASE DOMAIN-RELATED"/>
    <property type="match status" value="1"/>
</dbReference>
<dbReference type="GO" id="GO:0016020">
    <property type="term" value="C:membrane"/>
    <property type="evidence" value="ECO:0007669"/>
    <property type="project" value="GOC"/>
</dbReference>
<gene>
    <name evidence="6" type="ORF">KP78_22460</name>
</gene>
<evidence type="ECO:0000313" key="6">
    <source>
        <dbReference type="EMBL" id="KIL44702.1"/>
    </source>
</evidence>
<evidence type="ECO:0000256" key="4">
    <source>
        <dbReference type="ARBA" id="ARBA00061089"/>
    </source>
</evidence>
<proteinExistence type="inferred from homology"/>
<organism evidence="6 7">
    <name type="scientific">Jeotgalibacillus soli</name>
    <dbReference type="NCBI Taxonomy" id="889306"/>
    <lineage>
        <taxon>Bacteria</taxon>
        <taxon>Bacillati</taxon>
        <taxon>Bacillota</taxon>
        <taxon>Bacilli</taxon>
        <taxon>Bacillales</taxon>
        <taxon>Caryophanaceae</taxon>
        <taxon>Jeotgalibacillus</taxon>
    </lineage>
</organism>
<dbReference type="Proteomes" id="UP000031938">
    <property type="component" value="Unassembled WGS sequence"/>
</dbReference>
<evidence type="ECO:0000256" key="1">
    <source>
        <dbReference type="ARBA" id="ARBA00001968"/>
    </source>
</evidence>
<evidence type="ECO:0000256" key="2">
    <source>
        <dbReference type="ARBA" id="ARBA00022723"/>
    </source>
</evidence>
<dbReference type="Pfam" id="PF00149">
    <property type="entry name" value="Metallophos"/>
    <property type="match status" value="1"/>
</dbReference>
<protein>
    <recommendedName>
        <fullName evidence="5">Calcineurin-like phosphoesterase domain-containing protein</fullName>
    </recommendedName>
</protein>
<dbReference type="RefSeq" id="WP_041088741.1">
    <property type="nucleotide sequence ID" value="NZ_JXRP01000018.1"/>
</dbReference>
<evidence type="ECO:0000259" key="5">
    <source>
        <dbReference type="Pfam" id="PF00149"/>
    </source>
</evidence>
<feature type="domain" description="Calcineurin-like phosphoesterase" evidence="5">
    <location>
        <begin position="59"/>
        <end position="222"/>
    </location>
</feature>
<dbReference type="SUPFAM" id="SSF56300">
    <property type="entry name" value="Metallo-dependent phosphatases"/>
    <property type="match status" value="1"/>
</dbReference>
<dbReference type="AlphaFoldDB" id="A0A0C2V6W0"/>
<comment type="similarity">
    <text evidence="4">Belongs to the metallophosphoesterase superfamily.</text>
</comment>
<dbReference type="Gene3D" id="3.60.21.10">
    <property type="match status" value="1"/>
</dbReference>
<dbReference type="InterPro" id="IPR004843">
    <property type="entry name" value="Calcineurin-like_PHP"/>
</dbReference>
<keyword evidence="7" id="KW-1185">Reference proteome</keyword>
<name>A0A0C2V6W0_9BACL</name>
<dbReference type="PATRIC" id="fig|889306.3.peg.2259"/>
<dbReference type="InterPro" id="IPR051158">
    <property type="entry name" value="Metallophosphoesterase_sf"/>
</dbReference>
<dbReference type="InterPro" id="IPR029052">
    <property type="entry name" value="Metallo-depent_PP-like"/>
</dbReference>
<dbReference type="STRING" id="889306.KP78_22460"/>
<dbReference type="GO" id="GO:0008758">
    <property type="term" value="F:UDP-2,3-diacylglucosamine hydrolase activity"/>
    <property type="evidence" value="ECO:0007669"/>
    <property type="project" value="TreeGrafter"/>
</dbReference>
<dbReference type="CDD" id="cd07385">
    <property type="entry name" value="MPP_YkuE_C"/>
    <property type="match status" value="1"/>
</dbReference>
<reference evidence="6 7" key="1">
    <citation type="submission" date="2015-01" db="EMBL/GenBank/DDBJ databases">
        <title>Genome sequencing of Jeotgalibacillus soli.</title>
        <authorList>
            <person name="Goh K.M."/>
            <person name="Chan K.-G."/>
            <person name="Yaakop A.S."/>
            <person name="Ee R."/>
            <person name="Gan H.M."/>
            <person name="Chan C.S."/>
        </authorList>
    </citation>
    <scope>NUCLEOTIDE SEQUENCE [LARGE SCALE GENOMIC DNA]</scope>
    <source>
        <strain evidence="6 7">P9</strain>
    </source>
</reference>
<dbReference type="EMBL" id="JXRP01000018">
    <property type="protein sequence ID" value="KIL44702.1"/>
    <property type="molecule type" value="Genomic_DNA"/>
</dbReference>
<evidence type="ECO:0000256" key="3">
    <source>
        <dbReference type="ARBA" id="ARBA00022801"/>
    </source>
</evidence>
<accession>A0A0C2V6W0</accession>
<dbReference type="GO" id="GO:0046872">
    <property type="term" value="F:metal ion binding"/>
    <property type="evidence" value="ECO:0007669"/>
    <property type="project" value="UniProtKB-KW"/>
</dbReference>
<dbReference type="OrthoDB" id="9780884at2"/>
<dbReference type="FunFam" id="3.60.21.10:FF:000028">
    <property type="entry name" value="Putative metallophosphoesterase"/>
    <property type="match status" value="1"/>
</dbReference>
<dbReference type="PANTHER" id="PTHR31302:SF25">
    <property type="entry name" value="PHOSPHOESTERASE"/>
    <property type="match status" value="1"/>
</dbReference>